<accession>A0A2M8KIU6</accession>
<evidence type="ECO:0000256" key="2">
    <source>
        <dbReference type="ARBA" id="ARBA00022980"/>
    </source>
</evidence>
<keyword evidence="4" id="KW-0699">rRNA-binding</keyword>
<dbReference type="Proteomes" id="UP000231086">
    <property type="component" value="Unassembled WGS sequence"/>
</dbReference>
<evidence type="ECO:0000313" key="6">
    <source>
        <dbReference type="EMBL" id="PJE59836.1"/>
    </source>
</evidence>
<organism evidence="6 7">
    <name type="scientific">Candidatus Portnoybacteria bacterium CG10_big_fil_rev_8_21_14_0_10_44_7</name>
    <dbReference type="NCBI Taxonomy" id="1974816"/>
    <lineage>
        <taxon>Bacteria</taxon>
        <taxon>Candidatus Portnoyibacteriota</taxon>
    </lineage>
</organism>
<dbReference type="GO" id="GO:1990904">
    <property type="term" value="C:ribonucleoprotein complex"/>
    <property type="evidence" value="ECO:0007669"/>
    <property type="project" value="UniProtKB-KW"/>
</dbReference>
<dbReference type="AlphaFoldDB" id="A0A2M8KIU6"/>
<evidence type="ECO:0000313" key="7">
    <source>
        <dbReference type="Proteomes" id="UP000231086"/>
    </source>
</evidence>
<evidence type="ECO:0000256" key="4">
    <source>
        <dbReference type="HAMAP-Rule" id="MF_01369"/>
    </source>
</evidence>
<feature type="compositionally biased region" description="Low complexity" evidence="5">
    <location>
        <begin position="30"/>
        <end position="53"/>
    </location>
</feature>
<name>A0A2M8KIU6_9BACT</name>
<dbReference type="InterPro" id="IPR012678">
    <property type="entry name" value="Ribosomal_uL23/eL15/eS24_sf"/>
</dbReference>
<keyword evidence="4" id="KW-0694">RNA-binding</keyword>
<reference evidence="7" key="1">
    <citation type="submission" date="2017-09" db="EMBL/GenBank/DDBJ databases">
        <title>Depth-based differentiation of microbial function through sediment-hosted aquifers and enrichment of novel symbionts in the deep terrestrial subsurface.</title>
        <authorList>
            <person name="Probst A.J."/>
            <person name="Ladd B."/>
            <person name="Jarett J.K."/>
            <person name="Geller-Mcgrath D.E."/>
            <person name="Sieber C.M.K."/>
            <person name="Emerson J.B."/>
            <person name="Anantharaman K."/>
            <person name="Thomas B.C."/>
            <person name="Malmstrom R."/>
            <person name="Stieglmeier M."/>
            <person name="Klingl A."/>
            <person name="Woyke T."/>
            <person name="Ryan C.M."/>
            <person name="Banfield J.F."/>
        </authorList>
    </citation>
    <scope>NUCLEOTIDE SEQUENCE [LARGE SCALE GENOMIC DNA]</scope>
</reference>
<comment type="function">
    <text evidence="4">One of the early assembly proteins it binds 23S rRNA. One of the proteins that surrounds the polypeptide exit tunnel on the outside of the ribosome. Forms the main docking site for trigger factor binding to the ribosome.</text>
</comment>
<dbReference type="GO" id="GO:0003735">
    <property type="term" value="F:structural constituent of ribosome"/>
    <property type="evidence" value="ECO:0007669"/>
    <property type="project" value="InterPro"/>
</dbReference>
<feature type="region of interest" description="Disordered" evidence="5">
    <location>
        <begin position="1"/>
        <end position="59"/>
    </location>
</feature>
<comment type="caution">
    <text evidence="6">The sequence shown here is derived from an EMBL/GenBank/DDBJ whole genome shotgun (WGS) entry which is preliminary data.</text>
</comment>
<dbReference type="GO" id="GO:0006412">
    <property type="term" value="P:translation"/>
    <property type="evidence" value="ECO:0007669"/>
    <property type="project" value="UniProtKB-UniRule"/>
</dbReference>
<protein>
    <recommendedName>
        <fullName evidence="4">Large ribosomal subunit protein uL23</fullName>
    </recommendedName>
</protein>
<gene>
    <name evidence="4" type="primary">rplW</name>
    <name evidence="6" type="ORF">COU85_01570</name>
</gene>
<dbReference type="GO" id="GO:0005840">
    <property type="term" value="C:ribosome"/>
    <property type="evidence" value="ECO:0007669"/>
    <property type="project" value="UniProtKB-KW"/>
</dbReference>
<dbReference type="InterPro" id="IPR012677">
    <property type="entry name" value="Nucleotide-bd_a/b_plait_sf"/>
</dbReference>
<dbReference type="Pfam" id="PF00276">
    <property type="entry name" value="Ribosomal_L23"/>
    <property type="match status" value="1"/>
</dbReference>
<dbReference type="PANTHER" id="PTHR11620">
    <property type="entry name" value="60S RIBOSOMAL PROTEIN L23A"/>
    <property type="match status" value="1"/>
</dbReference>
<keyword evidence="2 4" id="KW-0689">Ribosomal protein</keyword>
<evidence type="ECO:0000256" key="5">
    <source>
        <dbReference type="SAM" id="MobiDB-lite"/>
    </source>
</evidence>
<dbReference type="HAMAP" id="MF_01369_B">
    <property type="entry name" value="Ribosomal_uL23_B"/>
    <property type="match status" value="1"/>
</dbReference>
<proteinExistence type="inferred from homology"/>
<dbReference type="NCBIfam" id="NF004363">
    <property type="entry name" value="PRK05738.2-4"/>
    <property type="match status" value="1"/>
</dbReference>
<dbReference type="EMBL" id="PFEA01000028">
    <property type="protein sequence ID" value="PJE59836.1"/>
    <property type="molecule type" value="Genomic_DNA"/>
</dbReference>
<comment type="subunit">
    <text evidence="4">Part of the 50S ribosomal subunit. Contacts protein L29, and trigger factor when it is bound to the ribosome.</text>
</comment>
<keyword evidence="3 4" id="KW-0687">Ribonucleoprotein</keyword>
<dbReference type="GO" id="GO:0019843">
    <property type="term" value="F:rRNA binding"/>
    <property type="evidence" value="ECO:0007669"/>
    <property type="project" value="UniProtKB-UniRule"/>
</dbReference>
<comment type="similarity">
    <text evidence="1 4">Belongs to the universal ribosomal protein uL23 family.</text>
</comment>
<dbReference type="Gene3D" id="3.30.70.330">
    <property type="match status" value="1"/>
</dbReference>
<dbReference type="InterPro" id="IPR013025">
    <property type="entry name" value="Ribosomal_uL23-like"/>
</dbReference>
<evidence type="ECO:0000256" key="1">
    <source>
        <dbReference type="ARBA" id="ARBA00006700"/>
    </source>
</evidence>
<evidence type="ECO:0000256" key="3">
    <source>
        <dbReference type="ARBA" id="ARBA00023274"/>
    </source>
</evidence>
<sequence length="146" mass="15938">MAIFDKLKTKRSQAARTKSARPAVKEPALSPKAPGQPAAAKSQSAKQKPQDQSGLASAFLLRPHVTEKGTRLAEEGWYLFAVNQKANKNNIKKAVQNLYKVKVVSVNVCRTAPKKRRLGRQSGFKQGTKKALVKLAPGQTLDIFSV</sequence>
<dbReference type="SUPFAM" id="SSF54189">
    <property type="entry name" value="Ribosomal proteins S24e, L23 and L15e"/>
    <property type="match status" value="1"/>
</dbReference>